<accession>A0A7V4XV13</accession>
<organism evidence="2">
    <name type="scientific">Acidobacterium capsulatum</name>
    <dbReference type="NCBI Taxonomy" id="33075"/>
    <lineage>
        <taxon>Bacteria</taxon>
        <taxon>Pseudomonadati</taxon>
        <taxon>Acidobacteriota</taxon>
        <taxon>Terriglobia</taxon>
        <taxon>Terriglobales</taxon>
        <taxon>Acidobacteriaceae</taxon>
        <taxon>Acidobacterium</taxon>
    </lineage>
</organism>
<comment type="caution">
    <text evidence="2">The sequence shown here is derived from an EMBL/GenBank/DDBJ whole genome shotgun (WGS) entry which is preliminary data.</text>
</comment>
<dbReference type="AlphaFoldDB" id="A0A7V4XV13"/>
<evidence type="ECO:0000313" key="2">
    <source>
        <dbReference type="EMBL" id="HGY95547.1"/>
    </source>
</evidence>
<sequence>MLRVEFFLRVMVRLYVGLIVLVLPWTHFWTDNRLLLYFALASKIAMSGALRGLVSGLGILNIWIAMTDAIRYRES</sequence>
<feature type="transmembrane region" description="Helical" evidence="1">
    <location>
        <begin position="35"/>
        <end position="64"/>
    </location>
</feature>
<gene>
    <name evidence="2" type="ORF">ENW50_12810</name>
</gene>
<feature type="transmembrane region" description="Helical" evidence="1">
    <location>
        <begin position="12"/>
        <end position="29"/>
    </location>
</feature>
<keyword evidence="1" id="KW-0812">Transmembrane</keyword>
<evidence type="ECO:0000256" key="1">
    <source>
        <dbReference type="SAM" id="Phobius"/>
    </source>
</evidence>
<dbReference type="EMBL" id="DTKL01000080">
    <property type="protein sequence ID" value="HGY95547.1"/>
    <property type="molecule type" value="Genomic_DNA"/>
</dbReference>
<keyword evidence="1" id="KW-1133">Transmembrane helix</keyword>
<proteinExistence type="predicted"/>
<name>A0A7V4XV13_9BACT</name>
<protein>
    <submittedName>
        <fullName evidence="2">Uncharacterized protein</fullName>
    </submittedName>
</protein>
<keyword evidence="1" id="KW-0472">Membrane</keyword>
<reference evidence="2" key="1">
    <citation type="journal article" date="2020" name="mSystems">
        <title>Genome- and Community-Level Interaction Insights into Carbon Utilization and Element Cycling Functions of Hydrothermarchaeota in Hydrothermal Sediment.</title>
        <authorList>
            <person name="Zhou Z."/>
            <person name="Liu Y."/>
            <person name="Xu W."/>
            <person name="Pan J."/>
            <person name="Luo Z.H."/>
            <person name="Li M."/>
        </authorList>
    </citation>
    <scope>NUCLEOTIDE SEQUENCE [LARGE SCALE GENOMIC DNA]</scope>
    <source>
        <strain evidence="2">SpSt-855</strain>
    </source>
</reference>